<dbReference type="AlphaFoldDB" id="A0A834M1E0"/>
<sequence>MLLFEISGFLHTEDNRGHLKKVLTFIWRGSIDFKLIPNQNPGSANIYRYRYRVRDHGLRVARFSSERR</sequence>
<dbReference type="EMBL" id="JAACXV010014331">
    <property type="protein sequence ID" value="KAF7268346.1"/>
    <property type="molecule type" value="Genomic_DNA"/>
</dbReference>
<gene>
    <name evidence="1" type="ORF">GWI33_018499</name>
</gene>
<reference evidence="1" key="1">
    <citation type="submission" date="2020-08" db="EMBL/GenBank/DDBJ databases">
        <title>Genome sequencing and assembly of the red palm weevil Rhynchophorus ferrugineus.</title>
        <authorList>
            <person name="Dias G.B."/>
            <person name="Bergman C.M."/>
            <person name="Manee M."/>
        </authorList>
    </citation>
    <scope>NUCLEOTIDE SEQUENCE</scope>
    <source>
        <strain evidence="1">AA-2017</strain>
        <tissue evidence="1">Whole larva</tissue>
    </source>
</reference>
<keyword evidence="2" id="KW-1185">Reference proteome</keyword>
<dbReference type="Proteomes" id="UP000625711">
    <property type="component" value="Unassembled WGS sequence"/>
</dbReference>
<organism evidence="1 2">
    <name type="scientific">Rhynchophorus ferrugineus</name>
    <name type="common">Red palm weevil</name>
    <name type="synonym">Curculio ferrugineus</name>
    <dbReference type="NCBI Taxonomy" id="354439"/>
    <lineage>
        <taxon>Eukaryota</taxon>
        <taxon>Metazoa</taxon>
        <taxon>Ecdysozoa</taxon>
        <taxon>Arthropoda</taxon>
        <taxon>Hexapoda</taxon>
        <taxon>Insecta</taxon>
        <taxon>Pterygota</taxon>
        <taxon>Neoptera</taxon>
        <taxon>Endopterygota</taxon>
        <taxon>Coleoptera</taxon>
        <taxon>Polyphaga</taxon>
        <taxon>Cucujiformia</taxon>
        <taxon>Curculionidae</taxon>
        <taxon>Dryophthorinae</taxon>
        <taxon>Rhynchophorus</taxon>
    </lineage>
</organism>
<protein>
    <submittedName>
        <fullName evidence="1">Uncharacterized protein</fullName>
    </submittedName>
</protein>
<proteinExistence type="predicted"/>
<name>A0A834M1E0_RHYFE</name>
<accession>A0A834M1E0</accession>
<evidence type="ECO:0000313" key="2">
    <source>
        <dbReference type="Proteomes" id="UP000625711"/>
    </source>
</evidence>
<evidence type="ECO:0000313" key="1">
    <source>
        <dbReference type="EMBL" id="KAF7268346.1"/>
    </source>
</evidence>
<comment type="caution">
    <text evidence="1">The sequence shown here is derived from an EMBL/GenBank/DDBJ whole genome shotgun (WGS) entry which is preliminary data.</text>
</comment>